<sequence>MPDYSKHVQQAGRGVWKRMWMWPNSHESTSAGLGEGGVAQCNFTMRVATSVVELKGNGCAMSESSSLACTLPHKYQTGRLASMASASKKLWRAWLRCDTVALRMALPEACGASAPPPATNVRRLEPVGASHEPIPR</sequence>
<dbReference type="Proteomes" id="UP001066276">
    <property type="component" value="Chromosome 5"/>
</dbReference>
<organism evidence="2 3">
    <name type="scientific">Pleurodeles waltl</name>
    <name type="common">Iberian ribbed newt</name>
    <dbReference type="NCBI Taxonomy" id="8319"/>
    <lineage>
        <taxon>Eukaryota</taxon>
        <taxon>Metazoa</taxon>
        <taxon>Chordata</taxon>
        <taxon>Craniata</taxon>
        <taxon>Vertebrata</taxon>
        <taxon>Euteleostomi</taxon>
        <taxon>Amphibia</taxon>
        <taxon>Batrachia</taxon>
        <taxon>Caudata</taxon>
        <taxon>Salamandroidea</taxon>
        <taxon>Salamandridae</taxon>
        <taxon>Pleurodelinae</taxon>
        <taxon>Pleurodeles</taxon>
    </lineage>
</organism>
<proteinExistence type="predicted"/>
<accession>A0AAV7RJV8</accession>
<dbReference type="EMBL" id="JANPWB010000009">
    <property type="protein sequence ID" value="KAJ1151750.1"/>
    <property type="molecule type" value="Genomic_DNA"/>
</dbReference>
<evidence type="ECO:0000313" key="2">
    <source>
        <dbReference type="EMBL" id="KAJ1151750.1"/>
    </source>
</evidence>
<dbReference type="AlphaFoldDB" id="A0AAV7RJV8"/>
<name>A0AAV7RJV8_PLEWA</name>
<gene>
    <name evidence="2" type="ORF">NDU88_004530</name>
</gene>
<protein>
    <submittedName>
        <fullName evidence="2">Uncharacterized protein</fullName>
    </submittedName>
</protein>
<reference evidence="2" key="1">
    <citation type="journal article" date="2022" name="bioRxiv">
        <title>Sequencing and chromosome-scale assembly of the giantPleurodeles waltlgenome.</title>
        <authorList>
            <person name="Brown T."/>
            <person name="Elewa A."/>
            <person name="Iarovenko S."/>
            <person name="Subramanian E."/>
            <person name="Araus A.J."/>
            <person name="Petzold A."/>
            <person name="Susuki M."/>
            <person name="Suzuki K.-i.T."/>
            <person name="Hayashi T."/>
            <person name="Toyoda A."/>
            <person name="Oliveira C."/>
            <person name="Osipova E."/>
            <person name="Leigh N.D."/>
            <person name="Simon A."/>
            <person name="Yun M.H."/>
        </authorList>
    </citation>
    <scope>NUCLEOTIDE SEQUENCE</scope>
    <source>
        <strain evidence="2">20211129_DDA</strain>
        <tissue evidence="2">Liver</tissue>
    </source>
</reference>
<comment type="caution">
    <text evidence="2">The sequence shown here is derived from an EMBL/GenBank/DDBJ whole genome shotgun (WGS) entry which is preliminary data.</text>
</comment>
<evidence type="ECO:0000313" key="3">
    <source>
        <dbReference type="Proteomes" id="UP001066276"/>
    </source>
</evidence>
<keyword evidence="3" id="KW-1185">Reference proteome</keyword>
<evidence type="ECO:0000256" key="1">
    <source>
        <dbReference type="SAM" id="MobiDB-lite"/>
    </source>
</evidence>
<feature type="region of interest" description="Disordered" evidence="1">
    <location>
        <begin position="113"/>
        <end position="136"/>
    </location>
</feature>